<feature type="region of interest" description="Disordered" evidence="1">
    <location>
        <begin position="388"/>
        <end position="410"/>
    </location>
</feature>
<feature type="compositionally biased region" description="Basic and acidic residues" evidence="1">
    <location>
        <begin position="388"/>
        <end position="402"/>
    </location>
</feature>
<dbReference type="EMBL" id="CDMZ01002014">
    <property type="protein sequence ID" value="CEM40310.1"/>
    <property type="molecule type" value="Genomic_DNA"/>
</dbReference>
<feature type="transmembrane region" description="Helical" evidence="2">
    <location>
        <begin position="79"/>
        <end position="100"/>
    </location>
</feature>
<evidence type="ECO:0000256" key="1">
    <source>
        <dbReference type="SAM" id="MobiDB-lite"/>
    </source>
</evidence>
<name>A0A0G4H8T2_9ALVE</name>
<evidence type="ECO:0000313" key="3">
    <source>
        <dbReference type="EMBL" id="CEM40310.1"/>
    </source>
</evidence>
<organism evidence="3">
    <name type="scientific">Chromera velia CCMP2878</name>
    <dbReference type="NCBI Taxonomy" id="1169474"/>
    <lineage>
        <taxon>Eukaryota</taxon>
        <taxon>Sar</taxon>
        <taxon>Alveolata</taxon>
        <taxon>Colpodellida</taxon>
        <taxon>Chromeraceae</taxon>
        <taxon>Chromera</taxon>
    </lineage>
</organism>
<dbReference type="VEuPathDB" id="CryptoDB:Cvel_25215"/>
<protein>
    <submittedName>
        <fullName evidence="3">Uncharacterized protein</fullName>
    </submittedName>
</protein>
<proteinExistence type="predicted"/>
<feature type="compositionally biased region" description="Basic and acidic residues" evidence="1">
    <location>
        <begin position="498"/>
        <end position="507"/>
    </location>
</feature>
<sequence>MVSETPRHSLAAQFGLTKVVRTRLARFWEKRVAGPVRVFYLRFVGKETVWKKIRKVTLRKLINLKNAVLRHDGRLWKSFILFVTLVLVSIALYVNVPWAVMKLRYEKKRTNLLKRIFRHAERLIDGPGGEVDMPFTGWVYPFYTRRENRYNPRYPFEGLLDAPDFPFAGLMYPFFVSETRLGTLMFSFLSSATPGSLVVTVETEGDKGQVACLAARLGMRVVSFRLPSLKLETKEGGETEMECGERVVRRQVVVKPEGGRGREDVQNPPPPLLAGAGRILEVDEEVLPWGREERLFVRAQGGVGGHNDALMAKRRIPKPLPRSHWTCASAREASQAGNQPPNSTQRTLHRVTRYGHHLYGIEHAPLVVKTGGDMTEYRFEESRDLCLEMEPEAERRPKKEDESGPSSSLSSSCILFGSLENCLIALASMRSSSHHPSSKQDKDRRGDSKGWVEMVGQPLDVLLEKILFGFVQSEKEEEEEEEDSDEDKTSSSSSVEQEFIKHGDDSKTSPPQLEPEPVPPFEFLWLGDLGPLLPEALAGLEKTLGIWKKKEEVNKGKKKKKIKKPNRPHVMPRPLLISFLLDPQAFGLAPRDVFYSLSFHMRRFECHFVPPPSLQMREAMWRGEEAYRGGGPGRMWPSLPRFLNRMILEERGGKIPLMCYQTGH</sequence>
<keyword evidence="2" id="KW-0812">Transmembrane</keyword>
<keyword evidence="2" id="KW-1133">Transmembrane helix</keyword>
<gene>
    <name evidence="3" type="ORF">Cvel_25215</name>
</gene>
<evidence type="ECO:0000256" key="2">
    <source>
        <dbReference type="SAM" id="Phobius"/>
    </source>
</evidence>
<keyword evidence="2" id="KW-0472">Membrane</keyword>
<dbReference type="AlphaFoldDB" id="A0A0G4H8T2"/>
<feature type="compositionally biased region" description="Acidic residues" evidence="1">
    <location>
        <begin position="475"/>
        <end position="486"/>
    </location>
</feature>
<accession>A0A0G4H8T2</accession>
<feature type="region of interest" description="Disordered" evidence="1">
    <location>
        <begin position="473"/>
        <end position="514"/>
    </location>
</feature>
<reference evidence="3" key="1">
    <citation type="submission" date="2014-11" db="EMBL/GenBank/DDBJ databases">
        <authorList>
            <person name="Otto D Thomas"/>
            <person name="Naeem Raeece"/>
        </authorList>
    </citation>
    <scope>NUCLEOTIDE SEQUENCE</scope>
</reference>